<keyword evidence="2" id="KW-0325">Glycoprotein</keyword>
<evidence type="ECO:0000256" key="2">
    <source>
        <dbReference type="ARBA" id="ARBA00023180"/>
    </source>
</evidence>
<dbReference type="InterPro" id="IPR027417">
    <property type="entry name" value="P-loop_NTPase"/>
</dbReference>
<dbReference type="RefSeq" id="WP_086450112.1">
    <property type="nucleotide sequence ID" value="NZ_MSPP01000001.1"/>
</dbReference>
<dbReference type="PANTHER" id="PTHR10605:SF56">
    <property type="entry name" value="BIFUNCTIONAL HEPARAN SULFATE N-DEACETYLASE_N-SULFOTRANSFERASE"/>
    <property type="match status" value="1"/>
</dbReference>
<protein>
    <recommendedName>
        <fullName evidence="3">Sulfotransferase domain-containing protein</fullName>
    </recommendedName>
</protein>
<name>A0A251X1L5_9RHOB</name>
<dbReference type="Proteomes" id="UP000194664">
    <property type="component" value="Unassembled WGS sequence"/>
</dbReference>
<dbReference type="SUPFAM" id="SSF52540">
    <property type="entry name" value="P-loop containing nucleoside triphosphate hydrolases"/>
    <property type="match status" value="1"/>
</dbReference>
<evidence type="ECO:0000313" key="4">
    <source>
        <dbReference type="EMBL" id="OUD10461.1"/>
    </source>
</evidence>
<dbReference type="EMBL" id="MSPP01000001">
    <property type="protein sequence ID" value="OUD10461.1"/>
    <property type="molecule type" value="Genomic_DNA"/>
</dbReference>
<keyword evidence="1" id="KW-0808">Transferase</keyword>
<dbReference type="Gene3D" id="3.40.50.300">
    <property type="entry name" value="P-loop containing nucleotide triphosphate hydrolases"/>
    <property type="match status" value="1"/>
</dbReference>
<dbReference type="InterPro" id="IPR000863">
    <property type="entry name" value="Sulfotransferase_dom"/>
</dbReference>
<dbReference type="AlphaFoldDB" id="A0A251X1L5"/>
<sequence length="305" mass="34887">MNSGQKDGRWPNLFILGAPKCGTTSIASWLSQHPSVLVSNPKEPGFFNDDYKDGHFRRRPKQYRSLFQSSLPKTWFCDATVDYLASENAINSIVKIAPQARFIVAVRNHADLLFSIHQQELISGNELESDFEKAFALSPQRRLGRKIPITRPEPKKIDYEERAKMGHQLIRAIKSIQREHILIVDFEQIIQAPDRIWSEICTFLDIEQTKVDLTPQNTRQEISSVTATVIRKYLRRIKRRLGLISNRGIDTPLRHLSAHTPTLRASISDQLRSRISQTYELDRQLIKKVALGGPAVIGPNSWITK</sequence>
<accession>A0A251X1L5</accession>
<dbReference type="InterPro" id="IPR037359">
    <property type="entry name" value="NST/OST"/>
</dbReference>
<comment type="caution">
    <text evidence="4">The sequence shown here is derived from an EMBL/GenBank/DDBJ whole genome shotgun (WGS) entry which is preliminary data.</text>
</comment>
<proteinExistence type="predicted"/>
<evidence type="ECO:0000313" key="5">
    <source>
        <dbReference type="Proteomes" id="UP000194664"/>
    </source>
</evidence>
<keyword evidence="5" id="KW-1185">Reference proteome</keyword>
<dbReference type="PANTHER" id="PTHR10605">
    <property type="entry name" value="HEPARAN SULFATE SULFOTRANSFERASE"/>
    <property type="match status" value="1"/>
</dbReference>
<reference evidence="4 5" key="1">
    <citation type="submission" date="2016-12" db="EMBL/GenBank/DDBJ databases">
        <title>The draft genome sequence of HSLHS2.</title>
        <authorList>
            <person name="Hu D."/>
            <person name="Wang L."/>
            <person name="Shao Z."/>
        </authorList>
    </citation>
    <scope>NUCLEOTIDE SEQUENCE [LARGE SCALE GENOMIC DNA]</scope>
    <source>
        <strain evidence="4">MCCC 1A06712</strain>
    </source>
</reference>
<organism evidence="4 5">
    <name type="scientific">Marivivens niveibacter</name>
    <dbReference type="NCBI Taxonomy" id="1930667"/>
    <lineage>
        <taxon>Bacteria</taxon>
        <taxon>Pseudomonadati</taxon>
        <taxon>Pseudomonadota</taxon>
        <taxon>Alphaproteobacteria</taxon>
        <taxon>Rhodobacterales</taxon>
        <taxon>Paracoccaceae</taxon>
        <taxon>Marivivens group</taxon>
        <taxon>Marivivens</taxon>
    </lineage>
</organism>
<evidence type="ECO:0000256" key="1">
    <source>
        <dbReference type="ARBA" id="ARBA00022679"/>
    </source>
</evidence>
<gene>
    <name evidence="4" type="ORF">BVC71_02890</name>
</gene>
<dbReference type="OrthoDB" id="981508at2"/>
<evidence type="ECO:0000259" key="3">
    <source>
        <dbReference type="Pfam" id="PF00685"/>
    </source>
</evidence>
<feature type="domain" description="Sulfotransferase" evidence="3">
    <location>
        <begin position="12"/>
        <end position="212"/>
    </location>
</feature>
<dbReference type="Pfam" id="PF00685">
    <property type="entry name" value="Sulfotransfer_1"/>
    <property type="match status" value="1"/>
</dbReference>
<dbReference type="GO" id="GO:0008146">
    <property type="term" value="F:sulfotransferase activity"/>
    <property type="evidence" value="ECO:0007669"/>
    <property type="project" value="InterPro"/>
</dbReference>